<feature type="domain" description="Rad21/Rec8-like protein N-terminal" evidence="5">
    <location>
        <begin position="10"/>
        <end position="115"/>
    </location>
</feature>
<dbReference type="PANTHER" id="PTHR12585">
    <property type="entry name" value="SCC1 / RAD21 FAMILY MEMBER"/>
    <property type="match status" value="1"/>
</dbReference>
<evidence type="ECO:0000313" key="6">
    <source>
        <dbReference type="EMBL" id="THW78833.1"/>
    </source>
</evidence>
<proteinExistence type="predicted"/>
<dbReference type="InterPro" id="IPR006909">
    <property type="entry name" value="Rad21/Rec8_C_eu"/>
</dbReference>
<feature type="compositionally biased region" description="Basic and acidic residues" evidence="3">
    <location>
        <begin position="441"/>
        <end position="459"/>
    </location>
</feature>
<dbReference type="Pfam" id="PF04825">
    <property type="entry name" value="Rad21_Rec8_N"/>
    <property type="match status" value="1"/>
</dbReference>
<evidence type="ECO:0000256" key="1">
    <source>
        <dbReference type="ARBA" id="ARBA00004123"/>
    </source>
</evidence>
<dbReference type="EMBL" id="QZAO01000026">
    <property type="protein sequence ID" value="THW78833.1"/>
    <property type="molecule type" value="Genomic_DNA"/>
</dbReference>
<dbReference type="InterPro" id="IPR039781">
    <property type="entry name" value="Rad21/Rec8-like"/>
</dbReference>
<gene>
    <name evidence="6" type="ORF">D6D19_01644</name>
</gene>
<comment type="subcellular location">
    <subcellularLocation>
        <location evidence="1">Nucleus</location>
    </subcellularLocation>
</comment>
<dbReference type="Pfam" id="PF04824">
    <property type="entry name" value="Rad21_Rec8"/>
    <property type="match status" value="1"/>
</dbReference>
<keyword evidence="2" id="KW-0539">Nucleus</keyword>
<dbReference type="GO" id="GO:0030892">
    <property type="term" value="C:mitotic cohesin complex"/>
    <property type="evidence" value="ECO:0007669"/>
    <property type="project" value="TreeGrafter"/>
</dbReference>
<evidence type="ECO:0000313" key="7">
    <source>
        <dbReference type="Proteomes" id="UP000308802"/>
    </source>
</evidence>
<evidence type="ECO:0000259" key="5">
    <source>
        <dbReference type="Pfam" id="PF04825"/>
    </source>
</evidence>
<feature type="region of interest" description="Disordered" evidence="3">
    <location>
        <begin position="437"/>
        <end position="506"/>
    </location>
</feature>
<evidence type="ECO:0008006" key="8">
    <source>
        <dbReference type="Google" id="ProtNLM"/>
    </source>
</evidence>
<protein>
    <recommendedName>
        <fullName evidence="8">Rad21/Rec8-like protein N-terminal domain-containing protein</fullName>
    </recommendedName>
</protein>
<organism evidence="6 7">
    <name type="scientific">Aureobasidium pullulans</name>
    <name type="common">Black yeast</name>
    <name type="synonym">Pullularia pullulans</name>
    <dbReference type="NCBI Taxonomy" id="5580"/>
    <lineage>
        <taxon>Eukaryota</taxon>
        <taxon>Fungi</taxon>
        <taxon>Dikarya</taxon>
        <taxon>Ascomycota</taxon>
        <taxon>Pezizomycotina</taxon>
        <taxon>Dothideomycetes</taxon>
        <taxon>Dothideomycetidae</taxon>
        <taxon>Dothideales</taxon>
        <taxon>Saccotheciaceae</taxon>
        <taxon>Aureobasidium</taxon>
    </lineage>
</organism>
<dbReference type="InterPro" id="IPR006910">
    <property type="entry name" value="Rad21_Rec8_N"/>
</dbReference>
<evidence type="ECO:0000256" key="3">
    <source>
        <dbReference type="SAM" id="MobiDB-lite"/>
    </source>
</evidence>
<dbReference type="GO" id="GO:0005634">
    <property type="term" value="C:nucleus"/>
    <property type="evidence" value="ECO:0007669"/>
    <property type="project" value="UniProtKB-SubCell"/>
</dbReference>
<dbReference type="GO" id="GO:0003682">
    <property type="term" value="F:chromatin binding"/>
    <property type="evidence" value="ECO:0007669"/>
    <property type="project" value="TreeGrafter"/>
</dbReference>
<dbReference type="GO" id="GO:0007064">
    <property type="term" value="P:mitotic sister chromatid cohesion"/>
    <property type="evidence" value="ECO:0007669"/>
    <property type="project" value="TreeGrafter"/>
</dbReference>
<feature type="compositionally biased region" description="Basic and acidic residues" evidence="3">
    <location>
        <begin position="316"/>
        <end position="325"/>
    </location>
</feature>
<feature type="region of interest" description="Disordered" evidence="3">
    <location>
        <begin position="255"/>
        <end position="279"/>
    </location>
</feature>
<comment type="caution">
    <text evidence="6">The sequence shown here is derived from an EMBL/GenBank/DDBJ whole genome shotgun (WGS) entry which is preliminary data.</text>
</comment>
<feature type="region of interest" description="Disordered" evidence="3">
    <location>
        <begin position="316"/>
        <end position="337"/>
    </location>
</feature>
<feature type="domain" description="Rad21/Rec8-like protein C-terminal eukaryotic" evidence="4">
    <location>
        <begin position="689"/>
        <end position="730"/>
    </location>
</feature>
<accession>A0A4S9AHV3</accession>
<dbReference type="CDD" id="cd21789">
    <property type="entry name" value="Rad21_Rec8_M_SpRec8p-like"/>
    <property type="match status" value="1"/>
</dbReference>
<dbReference type="Proteomes" id="UP000308802">
    <property type="component" value="Unassembled WGS sequence"/>
</dbReference>
<dbReference type="AlphaFoldDB" id="A0A4S9AHV3"/>
<feature type="compositionally biased region" description="Low complexity" evidence="3">
    <location>
        <begin position="326"/>
        <end position="337"/>
    </location>
</feature>
<sequence>MSIVGIYNVLTSRKHGVATIWLVATLGAKSTLKKVDRKELCAVNIPKACQTIVSPEAPMALRLQSNLLYGVTRVYGEQCNFVLKDAQVEQNKIRALLRSLHAVPIELDGKHKAKPNQLVLDDDPNFIPELAWGIDFDPFRDDFGFTSGDGSSQRSSLLSPHATISSALGSEHMDPNLDIIIPPSASSYSAGGGGLGFGLGGGSVVSSGHNRGANPSLYGAQEQRLLDDIGVDFDGDGNLIEPADDQAEPDIGRAASVHTPAPNMRQGALPDTDGDRDVVMYDDDPLPAFHQDDVDMADVEPFTPRTAAQQADLDHPAAVEGDEAHSQTSATSASAPAVRVRIPKPLPQDQELELHNSDLQDWDREYLENQARASQHKLQNKIGTLARKNADFWVLQNGIGGLGMAYLGAEDHMPEPLRMFSGSALLEALTGIQLTVAGTKHARDDQGEDEEGRRVRARSDEDEVGRGADANDMANFDAGFGDNTTDNSIEQGREGQTPLADRHSSAHAALPWNRSMPASRKSSNAYNPPFPLLPPAASSSVAGGGFMVPSSHNRRGVSASPLVGRGVHPTTNVEDLAFMQSDDNAHFAEASNPGNDDNIDPELPHPSMATDYSLFGPAAAVSTQTAGTSQWLSAALSSESLNFLAFVKAGIAQVQAEAETTVEAIASVLDVEAATSSDASDAVVEFEVLLTPRGNTTVVAAQGFLHVLTLVTRNLLAADQIEAYGAIELRVL</sequence>
<evidence type="ECO:0000259" key="4">
    <source>
        <dbReference type="Pfam" id="PF04824"/>
    </source>
</evidence>
<reference evidence="6 7" key="1">
    <citation type="submission" date="2018-10" db="EMBL/GenBank/DDBJ databases">
        <title>Fifty Aureobasidium pullulans genomes reveal a recombining polyextremotolerant generalist.</title>
        <authorList>
            <person name="Gostincar C."/>
            <person name="Turk M."/>
            <person name="Zajc J."/>
            <person name="Gunde-Cimerman N."/>
        </authorList>
    </citation>
    <scope>NUCLEOTIDE SEQUENCE [LARGE SCALE GENOMIC DNA]</scope>
    <source>
        <strain evidence="6 7">EXF-10659</strain>
    </source>
</reference>
<evidence type="ECO:0000256" key="2">
    <source>
        <dbReference type="ARBA" id="ARBA00023242"/>
    </source>
</evidence>
<name>A0A4S9AHV3_AURPU</name>
<dbReference type="PANTHER" id="PTHR12585:SF70">
    <property type="entry name" value="RAD21_REC8 N TERMINAL DOMAIN PROTEIN (AFU_ORTHOLOGUE AFUA_6G02900)"/>
    <property type="match status" value="1"/>
</dbReference>